<dbReference type="InterPro" id="IPR036291">
    <property type="entry name" value="NAD(P)-bd_dom_sf"/>
</dbReference>
<keyword evidence="3" id="KW-1185">Reference proteome</keyword>
<feature type="signal peptide" evidence="1">
    <location>
        <begin position="1"/>
        <end position="21"/>
    </location>
</feature>
<dbReference type="Proteomes" id="UP001595839">
    <property type="component" value="Unassembled WGS sequence"/>
</dbReference>
<feature type="chain" id="PRO_5045298347" description="Potassium transporter TrkA" evidence="1">
    <location>
        <begin position="22"/>
        <end position="387"/>
    </location>
</feature>
<keyword evidence="1" id="KW-0732">Signal</keyword>
<name>A0ABV9AYE5_9ACTN</name>
<protein>
    <recommendedName>
        <fullName evidence="4">Potassium transporter TrkA</fullName>
    </recommendedName>
</protein>
<accession>A0ABV9AYE5</accession>
<evidence type="ECO:0000313" key="3">
    <source>
        <dbReference type="Proteomes" id="UP001595839"/>
    </source>
</evidence>
<dbReference type="RefSeq" id="WP_381178841.1">
    <property type="nucleotide sequence ID" value="NZ_JBHSFK010000021.1"/>
</dbReference>
<sequence length="387" mass="40305">MARLLILGTGSLATATCCALADLSHAGLRVTVAGRRHTAVTELVYLAGARAAVAGTGVTFTAAQAATDGEALCELIRAERPDLVLVCASMHSPWERERTPSAWTDLIAQAGFGLTLPFQADLAVRAATAVAAAGRSTRLVNACFPDAVNPLLNALHLPVLCGIGNAGLVASSLTHALGAVDPQRLQVLAHHVHLSRPRSADDEARAWLDGTPVPDVTQHLAAQRATGRERLNLVTGRTAARLAAALLYGADWDTSLPGPWGLPGGYPVRIRGGTLQLALPPGLTQEAAVAWNRQVGTAEGVDIADGTVRFTGRLSAALHALNEHEETTGPRSLDAPQAGDIADLADGFPIGELNAARTVVETLRARLRTRPAAHRAKAEQTDAGAHV</sequence>
<reference evidence="3" key="1">
    <citation type="journal article" date="2019" name="Int. J. Syst. Evol. Microbiol.">
        <title>The Global Catalogue of Microorganisms (GCM) 10K type strain sequencing project: providing services to taxonomists for standard genome sequencing and annotation.</title>
        <authorList>
            <consortium name="The Broad Institute Genomics Platform"/>
            <consortium name="The Broad Institute Genome Sequencing Center for Infectious Disease"/>
            <person name="Wu L."/>
            <person name="Ma J."/>
        </authorList>
    </citation>
    <scope>NUCLEOTIDE SEQUENCE [LARGE SCALE GENOMIC DNA]</scope>
    <source>
        <strain evidence="3">CGMCC 4.7177</strain>
    </source>
</reference>
<dbReference type="SUPFAM" id="SSF51735">
    <property type="entry name" value="NAD(P)-binding Rossmann-fold domains"/>
    <property type="match status" value="1"/>
</dbReference>
<comment type="caution">
    <text evidence="2">The sequence shown here is derived from an EMBL/GenBank/DDBJ whole genome shotgun (WGS) entry which is preliminary data.</text>
</comment>
<dbReference type="EMBL" id="JBHSFK010000021">
    <property type="protein sequence ID" value="MFC4503563.1"/>
    <property type="molecule type" value="Genomic_DNA"/>
</dbReference>
<evidence type="ECO:0000256" key="1">
    <source>
        <dbReference type="SAM" id="SignalP"/>
    </source>
</evidence>
<organism evidence="2 3">
    <name type="scientific">Streptomyces vulcanius</name>
    <dbReference type="NCBI Taxonomy" id="1441876"/>
    <lineage>
        <taxon>Bacteria</taxon>
        <taxon>Bacillati</taxon>
        <taxon>Actinomycetota</taxon>
        <taxon>Actinomycetes</taxon>
        <taxon>Kitasatosporales</taxon>
        <taxon>Streptomycetaceae</taxon>
        <taxon>Streptomyces</taxon>
    </lineage>
</organism>
<gene>
    <name evidence="2" type="ORF">ACFPIH_29275</name>
</gene>
<evidence type="ECO:0000313" key="2">
    <source>
        <dbReference type="EMBL" id="MFC4503563.1"/>
    </source>
</evidence>
<evidence type="ECO:0008006" key="4">
    <source>
        <dbReference type="Google" id="ProtNLM"/>
    </source>
</evidence>
<dbReference type="Gene3D" id="3.40.50.720">
    <property type="entry name" value="NAD(P)-binding Rossmann-like Domain"/>
    <property type="match status" value="1"/>
</dbReference>
<proteinExistence type="predicted"/>